<sequence length="191" mass="22148">MIISEYCYVCQEEKKVKLSDTLLLLDENLYIDQEVIIASKKHLRGICHDSLDKLEGPNYKVLIEDCIPVLESFAKEGRTFDYVINDLTAIPITSESRGSQWDFMRYILDLSMKVLKPSGKYFTQGNGVLMNSALSMYEDQLQKLWCNVKYRKEVVCIPSYMEIDFEEQFMYCGLSVSVLCATLYKYTNWAS</sequence>
<evidence type="ECO:0000259" key="4">
    <source>
        <dbReference type="PROSITE" id="PS51006"/>
    </source>
</evidence>
<gene>
    <name evidence="5" type="ORF">BSL78_18896</name>
</gene>
<feature type="active site" description="Proton acceptor" evidence="3">
    <location>
        <position position="86"/>
    </location>
</feature>
<dbReference type="AlphaFoldDB" id="A0A2G8K8F8"/>
<comment type="similarity">
    <text evidence="1">Belongs to the spermidine/spermine synthase family.</text>
</comment>
<keyword evidence="6" id="KW-1185">Reference proteome</keyword>
<evidence type="ECO:0000313" key="5">
    <source>
        <dbReference type="EMBL" id="PIK44253.1"/>
    </source>
</evidence>
<dbReference type="GO" id="GO:0006597">
    <property type="term" value="P:spermine biosynthetic process"/>
    <property type="evidence" value="ECO:0007669"/>
    <property type="project" value="InterPro"/>
</dbReference>
<name>A0A2G8K8F8_STIJA</name>
<evidence type="ECO:0000256" key="2">
    <source>
        <dbReference type="ARBA" id="ARBA00022679"/>
    </source>
</evidence>
<dbReference type="InterPro" id="IPR015576">
    <property type="entry name" value="Spermine_synthase_animal"/>
</dbReference>
<dbReference type="Pfam" id="PF01564">
    <property type="entry name" value="Spermine_synth"/>
    <property type="match status" value="1"/>
</dbReference>
<dbReference type="SUPFAM" id="SSF53335">
    <property type="entry name" value="S-adenosyl-L-methionine-dependent methyltransferases"/>
    <property type="match status" value="1"/>
</dbReference>
<protein>
    <submittedName>
        <fullName evidence="5">Putative spermine synthase-like</fullName>
    </submittedName>
</protein>
<dbReference type="InterPro" id="IPR029063">
    <property type="entry name" value="SAM-dependent_MTases_sf"/>
</dbReference>
<dbReference type="Proteomes" id="UP000230750">
    <property type="component" value="Unassembled WGS sequence"/>
</dbReference>
<dbReference type="InterPro" id="IPR030374">
    <property type="entry name" value="PABS"/>
</dbReference>
<evidence type="ECO:0000313" key="6">
    <source>
        <dbReference type="Proteomes" id="UP000230750"/>
    </source>
</evidence>
<reference evidence="5 6" key="1">
    <citation type="journal article" date="2017" name="PLoS Biol.">
        <title>The sea cucumber genome provides insights into morphological evolution and visceral regeneration.</title>
        <authorList>
            <person name="Zhang X."/>
            <person name="Sun L."/>
            <person name="Yuan J."/>
            <person name="Sun Y."/>
            <person name="Gao Y."/>
            <person name="Zhang L."/>
            <person name="Li S."/>
            <person name="Dai H."/>
            <person name="Hamel J.F."/>
            <person name="Liu C."/>
            <person name="Yu Y."/>
            <person name="Liu S."/>
            <person name="Lin W."/>
            <person name="Guo K."/>
            <person name="Jin S."/>
            <person name="Xu P."/>
            <person name="Storey K.B."/>
            <person name="Huan P."/>
            <person name="Zhang T."/>
            <person name="Zhou Y."/>
            <person name="Zhang J."/>
            <person name="Lin C."/>
            <person name="Li X."/>
            <person name="Xing L."/>
            <person name="Huo D."/>
            <person name="Sun M."/>
            <person name="Wang L."/>
            <person name="Mercier A."/>
            <person name="Li F."/>
            <person name="Yang H."/>
            <person name="Xiang J."/>
        </authorList>
    </citation>
    <scope>NUCLEOTIDE SEQUENCE [LARGE SCALE GENOMIC DNA]</scope>
    <source>
        <strain evidence="5">Shaxun</strain>
        <tissue evidence="5">Muscle</tissue>
    </source>
</reference>
<dbReference type="PANTHER" id="PTHR46315">
    <property type="entry name" value="SPERMINE SYNTHASE"/>
    <property type="match status" value="1"/>
</dbReference>
<keyword evidence="2 3" id="KW-0808">Transferase</keyword>
<keyword evidence="3" id="KW-0620">Polyamine biosynthesis</keyword>
<dbReference type="OrthoDB" id="5953636at2759"/>
<dbReference type="PROSITE" id="PS51006">
    <property type="entry name" value="PABS_2"/>
    <property type="match status" value="1"/>
</dbReference>
<accession>A0A2G8K8F8</accession>
<dbReference type="STRING" id="307972.A0A2G8K8F8"/>
<dbReference type="EMBL" id="MRZV01000787">
    <property type="protein sequence ID" value="PIK44253.1"/>
    <property type="molecule type" value="Genomic_DNA"/>
</dbReference>
<dbReference type="PANTHER" id="PTHR46315:SF1">
    <property type="entry name" value="SPERMINE SYNTHASE"/>
    <property type="match status" value="1"/>
</dbReference>
<evidence type="ECO:0000256" key="3">
    <source>
        <dbReference type="PROSITE-ProRule" id="PRU00354"/>
    </source>
</evidence>
<proteinExistence type="inferred from homology"/>
<organism evidence="5 6">
    <name type="scientific">Stichopus japonicus</name>
    <name type="common">Sea cucumber</name>
    <dbReference type="NCBI Taxonomy" id="307972"/>
    <lineage>
        <taxon>Eukaryota</taxon>
        <taxon>Metazoa</taxon>
        <taxon>Echinodermata</taxon>
        <taxon>Eleutherozoa</taxon>
        <taxon>Echinozoa</taxon>
        <taxon>Holothuroidea</taxon>
        <taxon>Aspidochirotacea</taxon>
        <taxon>Aspidochirotida</taxon>
        <taxon>Stichopodidae</taxon>
        <taxon>Apostichopus</taxon>
    </lineage>
</organism>
<evidence type="ECO:0000256" key="1">
    <source>
        <dbReference type="ARBA" id="ARBA00007867"/>
    </source>
</evidence>
<comment type="caution">
    <text evidence="5">The sequence shown here is derived from an EMBL/GenBank/DDBJ whole genome shotgun (WGS) entry which is preliminary data.</text>
</comment>
<dbReference type="GO" id="GO:0016768">
    <property type="term" value="F:spermine synthase activity"/>
    <property type="evidence" value="ECO:0007669"/>
    <property type="project" value="InterPro"/>
</dbReference>
<feature type="domain" description="PABS" evidence="4">
    <location>
        <begin position="31"/>
        <end position="174"/>
    </location>
</feature>
<dbReference type="Gene3D" id="3.40.50.150">
    <property type="entry name" value="Vaccinia Virus protein VP39"/>
    <property type="match status" value="1"/>
</dbReference>